<organism evidence="2 3">
    <name type="scientific">Pseudomonas frederiksbergensis</name>
    <dbReference type="NCBI Taxonomy" id="104087"/>
    <lineage>
        <taxon>Bacteria</taxon>
        <taxon>Pseudomonadati</taxon>
        <taxon>Pseudomonadota</taxon>
        <taxon>Gammaproteobacteria</taxon>
        <taxon>Pseudomonadales</taxon>
        <taxon>Pseudomonadaceae</taxon>
        <taxon>Pseudomonas</taxon>
    </lineage>
</organism>
<evidence type="ECO:0000313" key="3">
    <source>
        <dbReference type="Proteomes" id="UP000283627"/>
    </source>
</evidence>
<protein>
    <submittedName>
        <fullName evidence="2">Uncharacterized protein</fullName>
    </submittedName>
</protein>
<dbReference type="AlphaFoldDB" id="A0A423KNJ4"/>
<dbReference type="EMBL" id="MOBP01000005">
    <property type="protein sequence ID" value="RON55943.1"/>
    <property type="molecule type" value="Genomic_DNA"/>
</dbReference>
<proteinExistence type="predicted"/>
<dbReference type="Proteomes" id="UP000283627">
    <property type="component" value="Unassembled WGS sequence"/>
</dbReference>
<accession>A0A423KNJ4</accession>
<name>A0A423KNJ4_9PSED</name>
<dbReference type="RefSeq" id="WP_123404656.1">
    <property type="nucleotide sequence ID" value="NZ_MOBP01000005.1"/>
</dbReference>
<dbReference type="OrthoDB" id="9777694at2"/>
<keyword evidence="1" id="KW-0175">Coiled coil</keyword>
<evidence type="ECO:0000313" key="2">
    <source>
        <dbReference type="EMBL" id="RON55943.1"/>
    </source>
</evidence>
<gene>
    <name evidence="2" type="ORF">BK665_08240</name>
</gene>
<sequence>MYKIVTFTPKELFDKAWETPVLKLAQEIGISDVALSKACRKAGLALPPRGHWAKPVSKRPSKPMPPTEEHPISFTVLDRSTLPVQSAAPIKPKAIRSTIEVPHTLLAPHPLVIKWLKCVKAAKIHEGLLVTTGKHVLDARISSELIDRCVLIFDTLIKESEALGYNWKVTSDEKTLVEVDGEPLAIKLVERLNKHAIPPPPPPPPKRNARWEPKFSALRSPQFEWSSSGELSLQIDARTDYGKRKNWTDTKTGKIEKKLASILDGFEVIAQSVKALRLKNEEARRERIAEEAVRLERAKREETHRRLRHKLVENTKRWEQAQRLRAFIQATCNASATTSEHSQQQTTLWAAWASAQANQLDPLHPDTSSVTSLTVAIESWFNGYGMMRVEKDWWSE</sequence>
<comment type="caution">
    <text evidence="2">The sequence shown here is derived from an EMBL/GenBank/DDBJ whole genome shotgun (WGS) entry which is preliminary data.</text>
</comment>
<feature type="coiled-coil region" evidence="1">
    <location>
        <begin position="273"/>
        <end position="305"/>
    </location>
</feature>
<reference evidence="2 3" key="1">
    <citation type="submission" date="2016-10" db="EMBL/GenBank/DDBJ databases">
        <title>Comparative genome analysis of multiple Pseudomonas spp. focuses on biocontrol and plant growth promoting traits.</title>
        <authorList>
            <person name="Tao X.-Y."/>
            <person name="Taylor C.G."/>
        </authorList>
    </citation>
    <scope>NUCLEOTIDE SEQUENCE [LARGE SCALE GENOMIC DNA]</scope>
    <source>
        <strain evidence="2 3">39A2</strain>
    </source>
</reference>
<evidence type="ECO:0000256" key="1">
    <source>
        <dbReference type="SAM" id="Coils"/>
    </source>
</evidence>